<evidence type="ECO:0000256" key="2">
    <source>
        <dbReference type="ARBA" id="ARBA00004413"/>
    </source>
</evidence>
<dbReference type="PRINTS" id="PR00954">
    <property type="entry name" value="FLGMOTORFLIG"/>
</dbReference>
<dbReference type="InterPro" id="IPR023087">
    <property type="entry name" value="Flg_Motor_Flig_C"/>
</dbReference>
<dbReference type="InterPro" id="IPR000090">
    <property type="entry name" value="Flg_Motor_Flig"/>
</dbReference>
<evidence type="ECO:0000256" key="4">
    <source>
        <dbReference type="ARBA" id="ARBA00021870"/>
    </source>
</evidence>
<keyword evidence="9" id="KW-0975">Bacterial flagellum</keyword>
<dbReference type="SUPFAM" id="SSF48029">
    <property type="entry name" value="FliG"/>
    <property type="match status" value="2"/>
</dbReference>
<evidence type="ECO:0000259" key="12">
    <source>
        <dbReference type="Pfam" id="PF14842"/>
    </source>
</evidence>
<dbReference type="FunFam" id="1.10.220.30:FF:000001">
    <property type="entry name" value="Flagellar motor switch protein FliG"/>
    <property type="match status" value="1"/>
</dbReference>
<evidence type="ECO:0000256" key="7">
    <source>
        <dbReference type="ARBA" id="ARBA00022779"/>
    </source>
</evidence>
<dbReference type="EMBL" id="MELI01000062">
    <property type="protein sequence ID" value="OFW33635.1"/>
    <property type="molecule type" value="Genomic_DNA"/>
</dbReference>
<evidence type="ECO:0000256" key="6">
    <source>
        <dbReference type="ARBA" id="ARBA00022500"/>
    </source>
</evidence>
<evidence type="ECO:0000259" key="11">
    <source>
        <dbReference type="Pfam" id="PF14841"/>
    </source>
</evidence>
<dbReference type="Pfam" id="PF14842">
    <property type="entry name" value="FliG_N"/>
    <property type="match status" value="1"/>
</dbReference>
<dbReference type="PIRSF" id="PIRSF003161">
    <property type="entry name" value="FliG"/>
    <property type="match status" value="1"/>
</dbReference>
<keyword evidence="5" id="KW-1003">Cell membrane</keyword>
<dbReference type="Pfam" id="PF14841">
    <property type="entry name" value="FliG_M"/>
    <property type="match status" value="1"/>
</dbReference>
<gene>
    <name evidence="13" type="ORF">A2074_02370</name>
</gene>
<evidence type="ECO:0000313" key="13">
    <source>
        <dbReference type="EMBL" id="OFW33635.1"/>
    </source>
</evidence>
<evidence type="ECO:0000256" key="9">
    <source>
        <dbReference type="ARBA" id="ARBA00023143"/>
    </source>
</evidence>
<dbReference type="InterPro" id="IPR028263">
    <property type="entry name" value="FliG_N"/>
</dbReference>
<dbReference type="NCBIfam" id="TIGR00207">
    <property type="entry name" value="fliG"/>
    <property type="match status" value="1"/>
</dbReference>
<dbReference type="PANTHER" id="PTHR30534:SF0">
    <property type="entry name" value="FLAGELLAR MOTOR SWITCH PROTEIN FLIG"/>
    <property type="match status" value="1"/>
</dbReference>
<keyword evidence="7" id="KW-0283">Flagellar rotation</keyword>
<dbReference type="PANTHER" id="PTHR30534">
    <property type="entry name" value="FLAGELLAR MOTOR SWITCH PROTEIN FLIG"/>
    <property type="match status" value="1"/>
</dbReference>
<organism evidence="13 14">
    <name type="scientific">Candidatus Aquicultor primus</name>
    <dbReference type="NCBI Taxonomy" id="1797195"/>
    <lineage>
        <taxon>Bacteria</taxon>
        <taxon>Bacillati</taxon>
        <taxon>Actinomycetota</taxon>
        <taxon>Candidatus Aquicultoria</taxon>
        <taxon>Candidatus Aquicultorales</taxon>
        <taxon>Candidatus Aquicultoraceae</taxon>
        <taxon>Candidatus Aquicultor</taxon>
    </lineage>
</organism>
<dbReference type="AlphaFoldDB" id="A0A1F2URB4"/>
<keyword evidence="6" id="KW-0145">Chemotaxis</keyword>
<dbReference type="GO" id="GO:0005886">
    <property type="term" value="C:plasma membrane"/>
    <property type="evidence" value="ECO:0007669"/>
    <property type="project" value="UniProtKB-SubCell"/>
</dbReference>
<dbReference type="GO" id="GO:0006935">
    <property type="term" value="P:chemotaxis"/>
    <property type="evidence" value="ECO:0007669"/>
    <property type="project" value="UniProtKB-KW"/>
</dbReference>
<dbReference type="Pfam" id="PF01706">
    <property type="entry name" value="FliG_C"/>
    <property type="match status" value="1"/>
</dbReference>
<accession>A0A1F2URB4</accession>
<name>A0A1F2URB4_9ACTN</name>
<proteinExistence type="inferred from homology"/>
<dbReference type="InterPro" id="IPR011002">
    <property type="entry name" value="FliG_a-hlx"/>
</dbReference>
<sequence length="346" mass="38802">MQVVARMRSAGPKQGVSDRQKAAILLLALGPDLSAQVLKRLNEGEVELLVAEIAHVEKLPQGVTDKVLSEFHDLYEAQGFITSGGLEYASDILERALGKNKAREIIERLSATLEIAPFHFLRNADPNEILSFIEDEHPQTIALVLTHLRPEQASLILKQLETVLRAEVVRRIALMDRTTPDIIAEVENILESKVSSLARGQEYAAVGGLDATVKILNQVDRGTERAILEILEDENPELADEIRRKLFTFEDVINLEDRAIQRVLREVETKRLALALKTANDELKEKIFANMSQRAGEMLREDMEFLGPVRLKDVELAQQEIVNTVRRLEEDGEIIIARGGEEEIVV</sequence>
<protein>
    <recommendedName>
        <fullName evidence="4">Flagellar motor switch protein FliG</fullName>
    </recommendedName>
</protein>
<evidence type="ECO:0000256" key="8">
    <source>
        <dbReference type="ARBA" id="ARBA00023136"/>
    </source>
</evidence>
<reference evidence="13 14" key="1">
    <citation type="journal article" date="2016" name="Nat. Commun.">
        <title>Thousands of microbial genomes shed light on interconnected biogeochemical processes in an aquifer system.</title>
        <authorList>
            <person name="Anantharaman K."/>
            <person name="Brown C.T."/>
            <person name="Hug L.A."/>
            <person name="Sharon I."/>
            <person name="Castelle C.J."/>
            <person name="Probst A.J."/>
            <person name="Thomas B.C."/>
            <person name="Singh A."/>
            <person name="Wilkins M.J."/>
            <person name="Karaoz U."/>
            <person name="Brodie E.L."/>
            <person name="Williams K.H."/>
            <person name="Hubbard S.S."/>
            <person name="Banfield J.F."/>
        </authorList>
    </citation>
    <scope>NUCLEOTIDE SEQUENCE [LARGE SCALE GENOMIC DNA]</scope>
</reference>
<comment type="caution">
    <text evidence="13">The sequence shown here is derived from an EMBL/GenBank/DDBJ whole genome shotgun (WGS) entry which is preliminary data.</text>
</comment>
<keyword evidence="13" id="KW-0282">Flagellum</keyword>
<feature type="domain" description="Flagellar motor switch protein FliG C-terminal" evidence="10">
    <location>
        <begin position="231"/>
        <end position="336"/>
    </location>
</feature>
<feature type="domain" description="Flagellar motor switch protein FliG middle" evidence="11">
    <location>
        <begin position="126"/>
        <end position="198"/>
    </location>
</feature>
<evidence type="ECO:0000313" key="14">
    <source>
        <dbReference type="Proteomes" id="UP000178086"/>
    </source>
</evidence>
<evidence type="ECO:0000256" key="5">
    <source>
        <dbReference type="ARBA" id="ARBA00022475"/>
    </source>
</evidence>
<keyword evidence="13" id="KW-0969">Cilium</keyword>
<dbReference type="GO" id="GO:0003774">
    <property type="term" value="F:cytoskeletal motor activity"/>
    <property type="evidence" value="ECO:0007669"/>
    <property type="project" value="InterPro"/>
</dbReference>
<keyword evidence="13" id="KW-0966">Cell projection</keyword>
<comment type="subcellular location">
    <subcellularLocation>
        <location evidence="1">Bacterial flagellum basal body</location>
    </subcellularLocation>
    <subcellularLocation>
        <location evidence="2">Cell membrane</location>
        <topology evidence="2">Peripheral membrane protein</topology>
        <orientation evidence="2">Cytoplasmic side</orientation>
    </subcellularLocation>
</comment>
<dbReference type="Proteomes" id="UP000178086">
    <property type="component" value="Unassembled WGS sequence"/>
</dbReference>
<dbReference type="GO" id="GO:0009425">
    <property type="term" value="C:bacterial-type flagellum basal body"/>
    <property type="evidence" value="ECO:0007669"/>
    <property type="project" value="UniProtKB-SubCell"/>
</dbReference>
<dbReference type="InterPro" id="IPR032779">
    <property type="entry name" value="FliG_M"/>
</dbReference>
<comment type="similarity">
    <text evidence="3">Belongs to the FliG family.</text>
</comment>
<evidence type="ECO:0000256" key="3">
    <source>
        <dbReference type="ARBA" id="ARBA00010299"/>
    </source>
</evidence>
<evidence type="ECO:0000259" key="10">
    <source>
        <dbReference type="Pfam" id="PF01706"/>
    </source>
</evidence>
<dbReference type="Gene3D" id="1.10.220.30">
    <property type="match status" value="3"/>
</dbReference>
<dbReference type="GO" id="GO:0071973">
    <property type="term" value="P:bacterial-type flagellum-dependent cell motility"/>
    <property type="evidence" value="ECO:0007669"/>
    <property type="project" value="InterPro"/>
</dbReference>
<evidence type="ECO:0000256" key="1">
    <source>
        <dbReference type="ARBA" id="ARBA00004117"/>
    </source>
</evidence>
<feature type="domain" description="Flagellar motor switch protein FliG N-terminal" evidence="12">
    <location>
        <begin position="17"/>
        <end position="118"/>
    </location>
</feature>
<keyword evidence="8" id="KW-0472">Membrane</keyword>